<dbReference type="InterPro" id="IPR020598">
    <property type="entry name" value="rRNA_Ade_methylase_Trfase_N"/>
</dbReference>
<reference evidence="9 10" key="1">
    <citation type="journal article" date="2021" name="Sci. Rep.">
        <title>Genome sequencing of the multicellular alga Astrephomene provides insights into convergent evolution of germ-soma differentiation.</title>
        <authorList>
            <person name="Yamashita S."/>
            <person name="Yamamoto K."/>
            <person name="Matsuzaki R."/>
            <person name="Suzuki S."/>
            <person name="Yamaguchi H."/>
            <person name="Hirooka S."/>
            <person name="Minakuchi Y."/>
            <person name="Miyagishima S."/>
            <person name="Kawachi M."/>
            <person name="Toyoda A."/>
            <person name="Nozaki H."/>
        </authorList>
    </citation>
    <scope>NUCLEOTIDE SEQUENCE [LARGE SCALE GENOMIC DNA]</scope>
    <source>
        <strain evidence="9 10">NIES-4017</strain>
    </source>
</reference>
<protein>
    <recommendedName>
        <fullName evidence="6">rRNA adenine N(6)-methyltransferase</fullName>
        <ecNumber evidence="6">2.1.1.-</ecNumber>
    </recommendedName>
</protein>
<comment type="similarity">
    <text evidence="5 6">Belongs to the class I-like SAM-binding methyltransferase superfamily. rRNA adenine N(6)-methyltransferase family.</text>
</comment>
<evidence type="ECO:0000259" key="8">
    <source>
        <dbReference type="SMART" id="SM00650"/>
    </source>
</evidence>
<evidence type="ECO:0000313" key="10">
    <source>
        <dbReference type="Proteomes" id="UP001054857"/>
    </source>
</evidence>
<dbReference type="PANTHER" id="PTHR11727">
    <property type="entry name" value="DIMETHYLADENOSINE TRANSFERASE"/>
    <property type="match status" value="1"/>
</dbReference>
<feature type="binding site" evidence="5">
    <location>
        <position position="329"/>
    </location>
    <ligand>
        <name>S-adenosyl-L-methionine</name>
        <dbReference type="ChEBI" id="CHEBI:59789"/>
    </ligand>
</feature>
<dbReference type="Gene3D" id="3.40.50.150">
    <property type="entry name" value="Vaccinia Virus protein VP39"/>
    <property type="match status" value="2"/>
</dbReference>
<evidence type="ECO:0000256" key="5">
    <source>
        <dbReference type="PROSITE-ProRule" id="PRU01026"/>
    </source>
</evidence>
<dbReference type="AlphaFoldDB" id="A0AAD3DVY3"/>
<dbReference type="InterPro" id="IPR029063">
    <property type="entry name" value="SAM-dependent_MTases_sf"/>
</dbReference>
<comment type="caution">
    <text evidence="9">The sequence shown here is derived from an EMBL/GenBank/DDBJ whole genome shotgun (WGS) entry which is preliminary data.</text>
</comment>
<dbReference type="GO" id="GO:0003723">
    <property type="term" value="F:RNA binding"/>
    <property type="evidence" value="ECO:0007669"/>
    <property type="project" value="UniProtKB-UniRule"/>
</dbReference>
<keyword evidence="10" id="KW-1185">Reference proteome</keyword>
<dbReference type="Pfam" id="PF00398">
    <property type="entry name" value="RrnaAD"/>
    <property type="match status" value="2"/>
</dbReference>
<dbReference type="PROSITE" id="PS51689">
    <property type="entry name" value="SAM_RNA_A_N6_MT"/>
    <property type="match status" value="1"/>
</dbReference>
<keyword evidence="6" id="KW-0698">rRNA processing</keyword>
<evidence type="ECO:0000256" key="2">
    <source>
        <dbReference type="ARBA" id="ARBA00022679"/>
    </source>
</evidence>
<organism evidence="9 10">
    <name type="scientific">Astrephomene gubernaculifera</name>
    <dbReference type="NCBI Taxonomy" id="47775"/>
    <lineage>
        <taxon>Eukaryota</taxon>
        <taxon>Viridiplantae</taxon>
        <taxon>Chlorophyta</taxon>
        <taxon>core chlorophytes</taxon>
        <taxon>Chlorophyceae</taxon>
        <taxon>CS clade</taxon>
        <taxon>Chlamydomonadales</taxon>
        <taxon>Astrephomenaceae</taxon>
        <taxon>Astrephomene</taxon>
    </lineage>
</organism>
<dbReference type="Gene3D" id="1.10.8.100">
    <property type="entry name" value="Ribosomal RNA adenine dimethylase-like, domain 2"/>
    <property type="match status" value="1"/>
</dbReference>
<dbReference type="InterPro" id="IPR023165">
    <property type="entry name" value="rRNA_Ade_diMease-like_C"/>
</dbReference>
<evidence type="ECO:0000256" key="6">
    <source>
        <dbReference type="RuleBase" id="RU362106"/>
    </source>
</evidence>
<dbReference type="EC" id="2.1.1.-" evidence="6"/>
<feature type="compositionally biased region" description="Low complexity" evidence="7">
    <location>
        <begin position="228"/>
        <end position="316"/>
    </location>
</feature>
<gene>
    <name evidence="9" type="ORF">Agub_g11037</name>
</gene>
<evidence type="ECO:0000256" key="3">
    <source>
        <dbReference type="ARBA" id="ARBA00022691"/>
    </source>
</evidence>
<dbReference type="GO" id="GO:0000179">
    <property type="term" value="F:rRNA (adenine-N6,N6-)-dimethyltransferase activity"/>
    <property type="evidence" value="ECO:0007669"/>
    <property type="project" value="UniProtKB-UniRule"/>
</dbReference>
<sequence>MLPRNCSRCLLNDSESRHSARGCLVRVHAGRRLTDGSGRNRTRPTPKAPLQPRKPTAPATTNSESKEPEPIEVPSIGWMWQVGRKGDNVSSDDNSRPMPTARSTVANLYEDRIKAKKSLGQNFLTDDGVLRDIVAAAGVAPGDLVLEVGPGTGNLTKHLMTRGAVVTAVEKDDTLYGRLREEYRTEIDRKQLMLVHGDAVQVGLEEVIRGMLGQGRQQQQQGEEEEQQQQLQQQQQQEEATTGGTAAIASSSPVPSPPVLSEASSGVAGSSSSTVVGDAGSSAGSRQDVASSSSSSSGRSSSSSSGKLSSLSTSVGPPTSNRKVKVVANLPYNITKDLLLLLLPLGDLVSELHIMIQHEAAVRLTERNPGGPEWRAANLRTLFYSKPSYRFRISRLLYDPVPGVDGALVTFALVPPARRPHVPSERGFHVLVAKAFSERRKKMRNSLQPLHSPEQVEAALSACGLSADARAQDLTLPQFVDLAWQLHRAQVGELEL</sequence>
<dbReference type="InterPro" id="IPR001737">
    <property type="entry name" value="KsgA/Erm"/>
</dbReference>
<dbReference type="SUPFAM" id="SSF53335">
    <property type="entry name" value="S-adenosyl-L-methionine-dependent methyltransferases"/>
    <property type="match status" value="1"/>
</dbReference>
<dbReference type="InterPro" id="IPR020596">
    <property type="entry name" value="rRNA_Ade_Mease_Trfase_CS"/>
</dbReference>
<feature type="region of interest" description="Disordered" evidence="7">
    <location>
        <begin position="215"/>
        <end position="320"/>
    </location>
</feature>
<feature type="region of interest" description="Disordered" evidence="7">
    <location>
        <begin position="32"/>
        <end position="72"/>
    </location>
</feature>
<keyword evidence="3 5" id="KW-0949">S-adenosyl-L-methionine</keyword>
<evidence type="ECO:0000313" key="9">
    <source>
        <dbReference type="EMBL" id="GFR49016.1"/>
    </source>
</evidence>
<evidence type="ECO:0000256" key="4">
    <source>
        <dbReference type="ARBA" id="ARBA00022884"/>
    </source>
</evidence>
<dbReference type="PANTHER" id="PTHR11727:SF27">
    <property type="entry name" value="RIBOSOMAL RNA SMALL SUBUNIT METHYLTRANSFERASE, CHLOROPLASTIC"/>
    <property type="match status" value="1"/>
</dbReference>
<feature type="domain" description="Ribosomal RNA adenine methylase transferase N-terminal" evidence="8">
    <location>
        <begin position="129"/>
        <end position="415"/>
    </location>
</feature>
<feature type="binding site" evidence="5">
    <location>
        <position position="124"/>
    </location>
    <ligand>
        <name>S-adenosyl-L-methionine</name>
        <dbReference type="ChEBI" id="CHEBI:59789"/>
    </ligand>
</feature>
<feature type="binding site" evidence="5">
    <location>
        <position position="149"/>
    </location>
    <ligand>
        <name>S-adenosyl-L-methionine</name>
        <dbReference type="ChEBI" id="CHEBI:59789"/>
    </ligand>
</feature>
<feature type="binding site" evidence="5">
    <location>
        <position position="170"/>
    </location>
    <ligand>
        <name>S-adenosyl-L-methionine</name>
        <dbReference type="ChEBI" id="CHEBI:59789"/>
    </ligand>
</feature>
<proteinExistence type="inferred from homology"/>
<keyword evidence="2 5" id="KW-0808">Transferase</keyword>
<dbReference type="Proteomes" id="UP001054857">
    <property type="component" value="Unassembled WGS sequence"/>
</dbReference>
<dbReference type="EMBL" id="BMAR01000027">
    <property type="protein sequence ID" value="GFR49016.1"/>
    <property type="molecule type" value="Genomic_DNA"/>
</dbReference>
<keyword evidence="4 5" id="KW-0694">RNA-binding</keyword>
<evidence type="ECO:0000256" key="1">
    <source>
        <dbReference type="ARBA" id="ARBA00022603"/>
    </source>
</evidence>
<keyword evidence="1 5" id="KW-0489">Methyltransferase</keyword>
<name>A0AAD3DVY3_9CHLO</name>
<accession>A0AAD3DVY3</accession>
<feature type="binding site" evidence="5">
    <location>
        <position position="122"/>
    </location>
    <ligand>
        <name>S-adenosyl-L-methionine</name>
        <dbReference type="ChEBI" id="CHEBI:59789"/>
    </ligand>
</feature>
<feature type="binding site" evidence="5">
    <location>
        <position position="198"/>
    </location>
    <ligand>
        <name>S-adenosyl-L-methionine</name>
        <dbReference type="ChEBI" id="CHEBI:59789"/>
    </ligand>
</feature>
<dbReference type="PROSITE" id="PS01131">
    <property type="entry name" value="RRNA_A_DIMETH"/>
    <property type="match status" value="1"/>
</dbReference>
<evidence type="ECO:0000256" key="7">
    <source>
        <dbReference type="SAM" id="MobiDB-lite"/>
    </source>
</evidence>
<dbReference type="SMART" id="SM00650">
    <property type="entry name" value="rADc"/>
    <property type="match status" value="1"/>
</dbReference>